<reference evidence="8 9" key="1">
    <citation type="submission" date="2021-04" db="EMBL/GenBank/DDBJ databases">
        <title>Genomic features of Candidatus Phytoplasma meliae isolate ChTYXIII (1SrXIII-G).</title>
        <authorList>
            <person name="Fernandez F.D."/>
            <person name="Conci L.R."/>
        </authorList>
    </citation>
    <scope>NUCLEOTIDE SEQUENCE [LARGE SCALE GENOMIC DNA]</scope>
    <source>
        <strain evidence="8">ChTYXIII-Mo</strain>
    </source>
</reference>
<dbReference type="InterPro" id="IPR008007">
    <property type="entry name" value="Peptidase_M42"/>
</dbReference>
<protein>
    <submittedName>
        <fullName evidence="8">M42 family metallopeptidase</fullName>
    </submittedName>
</protein>
<evidence type="ECO:0000313" key="9">
    <source>
        <dbReference type="Proteomes" id="UP001195571"/>
    </source>
</evidence>
<keyword evidence="4" id="KW-0479">Metal-binding</keyword>
<name>A0ABS5CYX0_9MOLU</name>
<dbReference type="EMBL" id="JACAOD020000015">
    <property type="protein sequence ID" value="MBP5836178.1"/>
    <property type="molecule type" value="Genomic_DNA"/>
</dbReference>
<sequence>MSDLVTLLKDLSMLNGIPGQEKEVSKYVVNQIKNKVDAIEYDNLGSVIASKGASGPRIMFAGHLDEIGLVVTQITPEGFLKFQTLGGWFSQVMLAQVWNVHASQGTLKAVTGCKPPHIMTFHERNRMVEISSMYLDIGVATKEEALKLGVRIGDMVTPYVEFNSLANSDYLLGKALDNRVGVAIIMQILANIKPVNNQFFGAFTVQEEVGLRGAKTSAHKIHPQIAIAVDTGIANDVPGGDKEGHTLGKGPQVLVYDGGLIAHRGLRKLVLEVAEKNQIPIQEVGGSGGSTDAATMHLVHEGAAALSLCVPVRYIHSHASIVHKQDIQNTIKLLTLLVNQLDETKIQEILFQ</sequence>
<dbReference type="PANTHER" id="PTHR32481">
    <property type="entry name" value="AMINOPEPTIDASE"/>
    <property type="match status" value="1"/>
</dbReference>
<evidence type="ECO:0000256" key="3">
    <source>
        <dbReference type="ARBA" id="ARBA00022670"/>
    </source>
</evidence>
<dbReference type="Pfam" id="PF05343">
    <property type="entry name" value="Peptidase_M42"/>
    <property type="match status" value="1"/>
</dbReference>
<dbReference type="CDD" id="cd05656">
    <property type="entry name" value="M42_Frv"/>
    <property type="match status" value="1"/>
</dbReference>
<keyword evidence="5" id="KW-0378">Hydrolase</keyword>
<proteinExistence type="inferred from homology"/>
<dbReference type="Gene3D" id="2.40.30.40">
    <property type="entry name" value="Peptidase M42, domain 2"/>
    <property type="match status" value="1"/>
</dbReference>
<keyword evidence="2" id="KW-0031">Aminopeptidase</keyword>
<comment type="caution">
    <text evidence="8">The sequence shown here is derived from an EMBL/GenBank/DDBJ whole genome shotgun (WGS) entry which is preliminary data.</text>
</comment>
<dbReference type="RefSeq" id="WP_203552075.1">
    <property type="nucleotide sequence ID" value="NZ_JACAOD020000002.1"/>
</dbReference>
<evidence type="ECO:0000256" key="1">
    <source>
        <dbReference type="ARBA" id="ARBA00006272"/>
    </source>
</evidence>
<gene>
    <name evidence="7" type="ORF">CHTY_001025</name>
    <name evidence="8" type="ORF">CHTY_002955</name>
</gene>
<dbReference type="PIRSF" id="PIRSF001123">
    <property type="entry name" value="PepA_GA"/>
    <property type="match status" value="1"/>
</dbReference>
<comment type="similarity">
    <text evidence="1 6">Belongs to the peptidase M42 family.</text>
</comment>
<dbReference type="EMBL" id="JACAOD020000002">
    <property type="protein sequence ID" value="MBP5835811.1"/>
    <property type="molecule type" value="Genomic_DNA"/>
</dbReference>
<dbReference type="SUPFAM" id="SSF53187">
    <property type="entry name" value="Zn-dependent exopeptidases"/>
    <property type="match status" value="1"/>
</dbReference>
<dbReference type="InterPro" id="IPR023367">
    <property type="entry name" value="Peptidase_M42_dom2"/>
</dbReference>
<dbReference type="SUPFAM" id="SSF101821">
    <property type="entry name" value="Aminopeptidase/glucanase lid domain"/>
    <property type="match status" value="1"/>
</dbReference>
<dbReference type="PANTHER" id="PTHR32481:SF0">
    <property type="entry name" value="AMINOPEPTIDASE YPDE-RELATED"/>
    <property type="match status" value="1"/>
</dbReference>
<keyword evidence="9" id="KW-1185">Reference proteome</keyword>
<dbReference type="Gene3D" id="3.40.630.10">
    <property type="entry name" value="Zn peptidases"/>
    <property type="match status" value="1"/>
</dbReference>
<dbReference type="InterPro" id="IPR051464">
    <property type="entry name" value="Peptidase_M42_aminopept"/>
</dbReference>
<evidence type="ECO:0000256" key="5">
    <source>
        <dbReference type="ARBA" id="ARBA00022801"/>
    </source>
</evidence>
<organism evidence="8 9">
    <name type="scientific">Candidatus Phytoplasma meliae</name>
    <dbReference type="NCBI Taxonomy" id="1848402"/>
    <lineage>
        <taxon>Bacteria</taxon>
        <taxon>Bacillati</taxon>
        <taxon>Mycoplasmatota</taxon>
        <taxon>Mollicutes</taxon>
        <taxon>Acholeplasmatales</taxon>
        <taxon>Acholeplasmataceae</taxon>
        <taxon>Candidatus Phytoplasma</taxon>
        <taxon>16SrXIII (Mexican periwinkle virescence group)</taxon>
    </lineage>
</organism>
<evidence type="ECO:0000313" key="8">
    <source>
        <dbReference type="EMBL" id="MBP5836178.1"/>
    </source>
</evidence>
<accession>A0ABS5CYX0</accession>
<keyword evidence="3" id="KW-0645">Protease</keyword>
<evidence type="ECO:0000313" key="7">
    <source>
        <dbReference type="EMBL" id="MBP5835811.1"/>
    </source>
</evidence>
<evidence type="ECO:0000256" key="2">
    <source>
        <dbReference type="ARBA" id="ARBA00022438"/>
    </source>
</evidence>
<evidence type="ECO:0000256" key="4">
    <source>
        <dbReference type="ARBA" id="ARBA00022723"/>
    </source>
</evidence>
<evidence type="ECO:0000256" key="6">
    <source>
        <dbReference type="PIRNR" id="PIRNR001123"/>
    </source>
</evidence>
<dbReference type="Proteomes" id="UP001195571">
    <property type="component" value="Unassembled WGS sequence"/>
</dbReference>